<evidence type="ECO:0000256" key="1">
    <source>
        <dbReference type="SAM" id="MobiDB-lite"/>
    </source>
</evidence>
<feature type="compositionally biased region" description="Basic and acidic residues" evidence="1">
    <location>
        <begin position="456"/>
        <end position="468"/>
    </location>
</feature>
<gene>
    <name evidence="3" type="ORF">TRFO_12491</name>
</gene>
<dbReference type="SUPFAM" id="SSF54236">
    <property type="entry name" value="Ubiquitin-like"/>
    <property type="match status" value="2"/>
</dbReference>
<accession>A0A1J4L5N8</accession>
<comment type="caution">
    <text evidence="3">The sequence shown here is derived from an EMBL/GenBank/DDBJ whole genome shotgun (WGS) entry which is preliminary data.</text>
</comment>
<dbReference type="VEuPathDB" id="TrichDB:TRFO_12491"/>
<feature type="region of interest" description="Disordered" evidence="1">
    <location>
        <begin position="456"/>
        <end position="489"/>
    </location>
</feature>
<evidence type="ECO:0000313" key="4">
    <source>
        <dbReference type="Proteomes" id="UP000179807"/>
    </source>
</evidence>
<proteinExistence type="predicted"/>
<feature type="compositionally biased region" description="Low complexity" evidence="1">
    <location>
        <begin position="409"/>
        <end position="424"/>
    </location>
</feature>
<dbReference type="InterPro" id="IPR000626">
    <property type="entry name" value="Ubiquitin-like_dom"/>
</dbReference>
<reference evidence="3" key="1">
    <citation type="submission" date="2016-10" db="EMBL/GenBank/DDBJ databases">
        <authorList>
            <person name="Benchimol M."/>
            <person name="Almeida L.G."/>
            <person name="Vasconcelos A.T."/>
            <person name="Perreira-Neves A."/>
            <person name="Rosa I.A."/>
            <person name="Tasca T."/>
            <person name="Bogo M.R."/>
            <person name="de Souza W."/>
        </authorList>
    </citation>
    <scope>NUCLEOTIDE SEQUENCE [LARGE SCALE GENOMIC DNA]</scope>
    <source>
        <strain evidence="3">K</strain>
    </source>
</reference>
<organism evidence="3 4">
    <name type="scientific">Tritrichomonas foetus</name>
    <dbReference type="NCBI Taxonomy" id="1144522"/>
    <lineage>
        <taxon>Eukaryota</taxon>
        <taxon>Metamonada</taxon>
        <taxon>Parabasalia</taxon>
        <taxon>Tritrichomonadida</taxon>
        <taxon>Tritrichomonadidae</taxon>
        <taxon>Tritrichomonas</taxon>
    </lineage>
</organism>
<dbReference type="InterPro" id="IPR029071">
    <property type="entry name" value="Ubiquitin-like_domsf"/>
</dbReference>
<dbReference type="EMBL" id="MLAK01000014">
    <property type="protein sequence ID" value="OHT17324.1"/>
    <property type="molecule type" value="Genomic_DNA"/>
</dbReference>
<dbReference type="Proteomes" id="UP000179807">
    <property type="component" value="Unassembled WGS sequence"/>
</dbReference>
<feature type="region of interest" description="Disordered" evidence="1">
    <location>
        <begin position="408"/>
        <end position="441"/>
    </location>
</feature>
<dbReference type="RefSeq" id="XP_068370460.1">
    <property type="nucleotide sequence ID" value="XM_068496663.1"/>
</dbReference>
<dbReference type="AlphaFoldDB" id="A0A1J4L5N8"/>
<name>A0A1J4L5N8_9EUKA</name>
<dbReference type="Pfam" id="PF00240">
    <property type="entry name" value="ubiquitin"/>
    <property type="match status" value="1"/>
</dbReference>
<protein>
    <recommendedName>
        <fullName evidence="2">Ubiquitin-like domain-containing protein</fullName>
    </recommendedName>
</protein>
<evidence type="ECO:0000259" key="2">
    <source>
        <dbReference type="Pfam" id="PF00240"/>
    </source>
</evidence>
<dbReference type="GeneID" id="94831367"/>
<sequence>MILSQHNIEQLITGLFRVPFHKLHLTIANIKLPHNFSPFAINAAFEEPIINFNYEENSQQQIFSYSNTKKWIAIPNPDETMKELKKTVMNYFATNLRSNYEYYSFNCFRFVSIYQSPIDDNSKFSELHLPSVMPIILSVVDHDYYFQINILISNEQKTFHFHTNDTIRDMKKFLSTKYRSEISKISIFSGNNELTDNLNISHDATNLNSSQVFTAVFPKIKIKSFINLETKKTDDNYYIKIEKSYTISQAEDYIKNNYKGLNWTNIKIYFTHSQKTLKSFLEIENNQTVELYLYKTVKVKCEEIVDWEVNEKLLLHIKFSVLLDRVSRKLKKPKENIRLVSISNNEDVTNKYVIDFPNNSPLICAISTNYVLGTQSETSTQFVPHIPLEPPKKLDKKKFTPKIIKIDHNNQQNNQLSNEQPQQQTSNTYKTTNNRISEEYSGSVVNSNIRIGDNKIETTKSNSDRDNSIDISVDSETEDSDMSYGSFSDKRENSLTKQMNGKSHLNVETEEEEEACLFPYSVQIDDEPPFQIYLPDESIIHNVKEKIAELKDIDDPSIISILYAGKTLSGDLPLKVLNLDEDDILQVYISNIEDLLLMTGKALKCWNLDEYYSDYESYSE</sequence>
<evidence type="ECO:0000313" key="3">
    <source>
        <dbReference type="EMBL" id="OHT17324.1"/>
    </source>
</evidence>
<keyword evidence="4" id="KW-1185">Reference proteome</keyword>
<feature type="domain" description="Ubiquitin-like" evidence="2">
    <location>
        <begin position="538"/>
        <end position="590"/>
    </location>
</feature>
<feature type="compositionally biased region" description="Polar residues" evidence="1">
    <location>
        <begin position="425"/>
        <end position="435"/>
    </location>
</feature>